<dbReference type="OrthoDB" id="7058190at2"/>
<evidence type="ECO:0000313" key="6">
    <source>
        <dbReference type="Proteomes" id="UP000092840"/>
    </source>
</evidence>
<keyword evidence="6" id="KW-1185">Reference proteome</keyword>
<sequence>MRLKSGVMVLGMLLGAGSMPALAATFEVPQNFEIMYVDLESTSFGNDFETDVEPGERQFVVRFNQRIGGGSNAEFFESEPYIIDVKVKEDSDIVLQAPYFFNKSDAERFAKAPEFSLVDEGRMDKLDYQIRMLPKKSGFQPSRDYKSEIREFTATYKQPVVDKPKAAAKQVAVTEELEMLKFWYNKADVATRKDIRIWMIDPSHKAAQSNNAYDMMVFWFKKASKEDQKAFQVWLLNE</sequence>
<name>A0A1C3JTB5_9GAMM</name>
<accession>A0A1C3JTB5</accession>
<evidence type="ECO:0000256" key="1">
    <source>
        <dbReference type="ARBA" id="ARBA00008490"/>
    </source>
</evidence>
<dbReference type="AlphaFoldDB" id="A0A1C3JTB5"/>
<reference evidence="4 7" key="1">
    <citation type="submission" date="2016-06" db="EMBL/GenBank/DDBJ databases">
        <authorList>
            <person name="Kjaerup R.B."/>
            <person name="Dalgaard T.S."/>
            <person name="Juul-Madsen H.R."/>
        </authorList>
    </citation>
    <scope>NUCLEOTIDE SEQUENCE [LARGE SCALE GENOMIC DNA]</scope>
    <source>
        <strain evidence="4 7">CECT 5115</strain>
    </source>
</reference>
<proteinExistence type="inferred from homology"/>
<keyword evidence="2 3" id="KW-0732">Signal</keyword>
<organism evidence="4 7">
    <name type="scientific">Marinomonas gallaica</name>
    <dbReference type="NCBI Taxonomy" id="1806667"/>
    <lineage>
        <taxon>Bacteria</taxon>
        <taxon>Pseudomonadati</taxon>
        <taxon>Pseudomonadota</taxon>
        <taxon>Gammaproteobacteria</taxon>
        <taxon>Oceanospirillales</taxon>
        <taxon>Oceanospirillaceae</taxon>
        <taxon>Marinomonas</taxon>
    </lineage>
</organism>
<dbReference type="EMBL" id="FLRA01000021">
    <property type="protein sequence ID" value="SBT18474.1"/>
    <property type="molecule type" value="Genomic_DNA"/>
</dbReference>
<dbReference type="InterPro" id="IPR018635">
    <property type="entry name" value="UPF0319"/>
</dbReference>
<evidence type="ECO:0000256" key="2">
    <source>
        <dbReference type="ARBA" id="ARBA00022729"/>
    </source>
</evidence>
<reference evidence="5 6" key="2">
    <citation type="submission" date="2016-06" db="EMBL/GenBank/DDBJ databases">
        <authorList>
            <person name="Rodrigo-Torres L."/>
            <person name="Arahal D.R."/>
        </authorList>
    </citation>
    <scope>NUCLEOTIDE SEQUENCE [LARGE SCALE GENOMIC DNA]</scope>
    <source>
        <strain evidence="5 6">CECT 5116</strain>
    </source>
</reference>
<dbReference type="Pfam" id="PF09829">
    <property type="entry name" value="DUF2057"/>
    <property type="match status" value="1"/>
</dbReference>
<evidence type="ECO:0000313" key="4">
    <source>
        <dbReference type="EMBL" id="SBT18474.1"/>
    </source>
</evidence>
<dbReference type="Proteomes" id="UP000092871">
    <property type="component" value="Unassembled WGS sequence"/>
</dbReference>
<feature type="chain" id="PRO_5008677038" evidence="3">
    <location>
        <begin position="24"/>
        <end position="238"/>
    </location>
</feature>
<dbReference type="PANTHER" id="PTHR38108">
    <property type="entry name" value="UPF0319 PROTEIN YCCT"/>
    <property type="match status" value="1"/>
</dbReference>
<protein>
    <submittedName>
        <fullName evidence="4">Uncharacterized protein</fullName>
    </submittedName>
</protein>
<evidence type="ECO:0000313" key="7">
    <source>
        <dbReference type="Proteomes" id="UP000092871"/>
    </source>
</evidence>
<comment type="similarity">
    <text evidence="1">Belongs to the UPF0319 family.</text>
</comment>
<gene>
    <name evidence="4" type="ORF">MGA5115_02605</name>
    <name evidence="5" type="ORF">MGA5116_03447</name>
</gene>
<dbReference type="EMBL" id="FLRB01000032">
    <property type="protein sequence ID" value="SBT22817.1"/>
    <property type="molecule type" value="Genomic_DNA"/>
</dbReference>
<evidence type="ECO:0000256" key="3">
    <source>
        <dbReference type="SAM" id="SignalP"/>
    </source>
</evidence>
<dbReference type="RefSeq" id="WP_067037265.1">
    <property type="nucleotide sequence ID" value="NZ_FLRA01000021.1"/>
</dbReference>
<dbReference type="PANTHER" id="PTHR38108:SF1">
    <property type="entry name" value="UPF0319 PROTEIN YCCT"/>
    <property type="match status" value="1"/>
</dbReference>
<evidence type="ECO:0000313" key="5">
    <source>
        <dbReference type="EMBL" id="SBT22817.1"/>
    </source>
</evidence>
<dbReference type="Proteomes" id="UP000092840">
    <property type="component" value="Unassembled WGS sequence"/>
</dbReference>
<feature type="signal peptide" evidence="3">
    <location>
        <begin position="1"/>
        <end position="23"/>
    </location>
</feature>